<dbReference type="InterPro" id="IPR012674">
    <property type="entry name" value="Calycin"/>
</dbReference>
<reference evidence="2" key="1">
    <citation type="journal article" date="2014" name="PLoS ONE">
        <title>Proteomic Analysis of Cattle Tick Rhipicephalus (Boophilus) microplus Saliva: A Comparison between Partially and Fully Engorged Females.</title>
        <authorList>
            <person name="Tirloni L."/>
            <person name="Reck J."/>
            <person name="Terra R.M."/>
            <person name="Martins J.R."/>
            <person name="Mulenga A."/>
            <person name="Sherman N.E."/>
            <person name="Fox J.W."/>
            <person name="Yates J.R.III."/>
            <person name="Termignoni C."/>
            <person name="Pinto A.F."/>
            <person name="da Silva Vaz I.Jr."/>
        </authorList>
    </citation>
    <scope>NUCLEOTIDE SEQUENCE</scope>
</reference>
<sequence>MAAFSRTILVQILAFKLFFILLGLAADHQSKDDVVDAFKAMAAFPYAVALADTDWDGDLDCMVAVRREYSNDPPRVVFDTFMKRPNGEIRQITYHIKPGPTIDSVDFTVNDDYDHVLEGHFFFSDYKDCLIMEFPIDNKPMCAMWTLKTTAGDIPAICTDKLLASCEGAVIAYDEDTCGPLGI</sequence>
<organism evidence="2">
    <name type="scientific">Rhipicephalus microplus</name>
    <name type="common">Cattle tick</name>
    <name type="synonym">Boophilus microplus</name>
    <dbReference type="NCBI Taxonomy" id="6941"/>
    <lineage>
        <taxon>Eukaryota</taxon>
        <taxon>Metazoa</taxon>
        <taxon>Ecdysozoa</taxon>
        <taxon>Arthropoda</taxon>
        <taxon>Chelicerata</taxon>
        <taxon>Arachnida</taxon>
        <taxon>Acari</taxon>
        <taxon>Parasitiformes</taxon>
        <taxon>Ixodida</taxon>
        <taxon>Ixodoidea</taxon>
        <taxon>Ixodidae</taxon>
        <taxon>Rhipicephalinae</taxon>
        <taxon>Rhipicephalus</taxon>
        <taxon>Boophilus</taxon>
    </lineage>
</organism>
<proteinExistence type="predicted"/>
<dbReference type="InterPro" id="IPR002970">
    <property type="entry name" value="Tick_his-bd"/>
</dbReference>
<dbReference type="AlphaFoldDB" id="A0A034WYY7"/>
<dbReference type="EMBL" id="GBBR01000049">
    <property type="protein sequence ID" value="JAC59013.1"/>
    <property type="molecule type" value="Transcribed_RNA"/>
</dbReference>
<name>A0A034WYY7_RHIMP</name>
<dbReference type="GO" id="GO:0043176">
    <property type="term" value="F:amine binding"/>
    <property type="evidence" value="ECO:0007669"/>
    <property type="project" value="InterPro"/>
</dbReference>
<keyword evidence="1" id="KW-0732">Signal</keyword>
<dbReference type="VEuPathDB" id="VectorBase:LOC119178358"/>
<dbReference type="SMR" id="A0A034WYY7"/>
<dbReference type="EMBL" id="GHWJ01005137">
    <property type="protein sequence ID" value="NOV37874.1"/>
    <property type="molecule type" value="Transcribed_RNA"/>
</dbReference>
<dbReference type="GO" id="GO:0030682">
    <property type="term" value="P:symbiont-mediated perturbation of host defenses"/>
    <property type="evidence" value="ECO:0007669"/>
    <property type="project" value="InterPro"/>
</dbReference>
<feature type="signal peptide" evidence="1">
    <location>
        <begin position="1"/>
        <end position="25"/>
    </location>
</feature>
<dbReference type="Pfam" id="PF02098">
    <property type="entry name" value="His_binding"/>
    <property type="match status" value="1"/>
</dbReference>
<evidence type="ECO:0000256" key="1">
    <source>
        <dbReference type="SAM" id="SignalP"/>
    </source>
</evidence>
<evidence type="ECO:0000313" key="3">
    <source>
        <dbReference type="EMBL" id="NOV37874.1"/>
    </source>
</evidence>
<protein>
    <submittedName>
        <fullName evidence="2">Lipocalin 10</fullName>
    </submittedName>
    <submittedName>
        <fullName evidence="3">Putative lipocalin-5 1</fullName>
    </submittedName>
</protein>
<evidence type="ECO:0000313" key="2">
    <source>
        <dbReference type="EMBL" id="JAC59013.1"/>
    </source>
</evidence>
<reference evidence="3" key="2">
    <citation type="submission" date="2019-09" db="EMBL/GenBank/DDBJ databases">
        <title>Organ-specific transcriptomic study of the physiology of the cattle tick, Rhipicephalus microplus.</title>
        <authorList>
            <person name="Tirloni L."/>
            <person name="Braz G."/>
            <person name="Gandara A.C.P."/>
            <person name="Sabadin G.A."/>
            <person name="da Silva R.M."/>
            <person name="Guizzo M.G."/>
            <person name="Machado J.A."/>
            <person name="Costa E.P."/>
            <person name="Gomes H.F."/>
            <person name="Moraes J."/>
            <person name="Mota M.B.S."/>
            <person name="Mesquita R.D."/>
            <person name="Alvarenga P.H."/>
            <person name="Alves F."/>
            <person name="Seixas A."/>
            <person name="da Fonseca R.N."/>
            <person name="Fogaca A."/>
            <person name="Logullo C."/>
            <person name="Tanaka A."/>
            <person name="Daffre S."/>
            <person name="Termignoni C."/>
            <person name="Vaz I.S.Jr."/>
            <person name="Oliveira P.L."/>
            <person name="Ribeiro J.M."/>
        </authorList>
    </citation>
    <scope>NUCLEOTIDE SEQUENCE</scope>
    <source>
        <strain evidence="3">Porto Alegre</strain>
    </source>
</reference>
<dbReference type="Gene3D" id="2.40.128.20">
    <property type="match status" value="1"/>
</dbReference>
<feature type="chain" id="PRO_5035982869" evidence="1">
    <location>
        <begin position="26"/>
        <end position="183"/>
    </location>
</feature>
<accession>A0A034WYY7</accession>